<proteinExistence type="predicted"/>
<keyword evidence="6 8" id="KW-1133">Transmembrane helix</keyword>
<sequence length="202" mass="21772">MLSLPAATMRSSPLPSTIAILFSWVHVISSIILVAELSFVAMEEENVSEVIDAASRFLCLVMLFLPTGFHVITPFIKIAGNSVNEARKAILVGGFVPLITVLLWNIIVLGLAGTNTTSSSRDPISFLLSVNPSALSAVQGYAFYAVSFPKQVFDTLELIFVKPNSIRQPSQTHSIEDEGEKVGFATYSSGQDGGNTGKVWYS</sequence>
<evidence type="ECO:0000256" key="4">
    <source>
        <dbReference type="ARBA" id="ARBA00022519"/>
    </source>
</evidence>
<keyword evidence="4" id="KW-0997">Cell inner membrane</keyword>
<organism evidence="9 10">
    <name type="scientific">Actinidia rufa</name>
    <dbReference type="NCBI Taxonomy" id="165716"/>
    <lineage>
        <taxon>Eukaryota</taxon>
        <taxon>Viridiplantae</taxon>
        <taxon>Streptophyta</taxon>
        <taxon>Embryophyta</taxon>
        <taxon>Tracheophyta</taxon>
        <taxon>Spermatophyta</taxon>
        <taxon>Magnoliopsida</taxon>
        <taxon>eudicotyledons</taxon>
        <taxon>Gunneridae</taxon>
        <taxon>Pentapetalae</taxon>
        <taxon>asterids</taxon>
        <taxon>Ericales</taxon>
        <taxon>Actinidiaceae</taxon>
        <taxon>Actinidia</taxon>
    </lineage>
</organism>
<evidence type="ECO:0000256" key="8">
    <source>
        <dbReference type="SAM" id="Phobius"/>
    </source>
</evidence>
<dbReference type="PANTHER" id="PTHR47715:SF1">
    <property type="entry name" value="TRYPTOPHAN_TYROSINE PERMEASE"/>
    <property type="match status" value="1"/>
</dbReference>
<evidence type="ECO:0000256" key="2">
    <source>
        <dbReference type="ARBA" id="ARBA00022448"/>
    </source>
</evidence>
<dbReference type="Proteomes" id="UP000585474">
    <property type="component" value="Unassembled WGS sequence"/>
</dbReference>
<dbReference type="EMBL" id="BJWL01000001">
    <property type="protein sequence ID" value="GFY80699.1"/>
    <property type="molecule type" value="Genomic_DNA"/>
</dbReference>
<reference evidence="9 10" key="1">
    <citation type="submission" date="2019-07" db="EMBL/GenBank/DDBJ databases">
        <title>De Novo Assembly of kiwifruit Actinidia rufa.</title>
        <authorList>
            <person name="Sugita-Konishi S."/>
            <person name="Sato K."/>
            <person name="Mori E."/>
            <person name="Abe Y."/>
            <person name="Kisaki G."/>
            <person name="Hamano K."/>
            <person name="Suezawa K."/>
            <person name="Otani M."/>
            <person name="Fukuda T."/>
            <person name="Manabe T."/>
            <person name="Gomi K."/>
            <person name="Tabuchi M."/>
            <person name="Akimitsu K."/>
            <person name="Kataoka I."/>
        </authorList>
    </citation>
    <scope>NUCLEOTIDE SEQUENCE [LARGE SCALE GENOMIC DNA]</scope>
    <source>
        <strain evidence="10">cv. Fuchu</strain>
    </source>
</reference>
<dbReference type="GO" id="GO:0005886">
    <property type="term" value="C:plasma membrane"/>
    <property type="evidence" value="ECO:0007669"/>
    <property type="project" value="UniProtKB-SubCell"/>
</dbReference>
<evidence type="ECO:0000256" key="6">
    <source>
        <dbReference type="ARBA" id="ARBA00022989"/>
    </source>
</evidence>
<accession>A0A7J0E439</accession>
<dbReference type="InterPro" id="IPR018227">
    <property type="entry name" value="Amino_acid_transport_2"/>
</dbReference>
<protein>
    <submittedName>
        <fullName evidence="9">Tryptophan/tyrosine permease</fullName>
    </submittedName>
</protein>
<keyword evidence="3" id="KW-1003">Cell membrane</keyword>
<evidence type="ECO:0000256" key="5">
    <source>
        <dbReference type="ARBA" id="ARBA00022692"/>
    </source>
</evidence>
<keyword evidence="10" id="KW-1185">Reference proteome</keyword>
<feature type="transmembrane region" description="Helical" evidence="8">
    <location>
        <begin position="54"/>
        <end position="77"/>
    </location>
</feature>
<feature type="transmembrane region" description="Helical" evidence="8">
    <location>
        <begin position="124"/>
        <end position="146"/>
    </location>
</feature>
<name>A0A7J0E439_9ERIC</name>
<dbReference type="PANTHER" id="PTHR47715">
    <property type="entry name" value="TRYPTOPHAN/TYROSINE PERMEASE"/>
    <property type="match status" value="1"/>
</dbReference>
<comment type="subcellular location">
    <subcellularLocation>
        <location evidence="1">Cell inner membrane</location>
        <topology evidence="1">Multi-pass membrane protein</topology>
    </subcellularLocation>
</comment>
<dbReference type="Pfam" id="PF03222">
    <property type="entry name" value="Trp_Tyr_perm"/>
    <property type="match status" value="2"/>
</dbReference>
<dbReference type="AlphaFoldDB" id="A0A7J0E439"/>
<evidence type="ECO:0000256" key="7">
    <source>
        <dbReference type="ARBA" id="ARBA00023136"/>
    </source>
</evidence>
<evidence type="ECO:0000313" key="9">
    <source>
        <dbReference type="EMBL" id="GFY80699.1"/>
    </source>
</evidence>
<dbReference type="OrthoDB" id="438545at2759"/>
<keyword evidence="7 8" id="KW-0472">Membrane</keyword>
<evidence type="ECO:0000313" key="10">
    <source>
        <dbReference type="Proteomes" id="UP000585474"/>
    </source>
</evidence>
<dbReference type="GO" id="GO:0003333">
    <property type="term" value="P:amino acid transmembrane transport"/>
    <property type="evidence" value="ECO:0007669"/>
    <property type="project" value="InterPro"/>
</dbReference>
<feature type="transmembrane region" description="Helical" evidence="8">
    <location>
        <begin position="21"/>
        <end position="42"/>
    </location>
</feature>
<feature type="transmembrane region" description="Helical" evidence="8">
    <location>
        <begin position="89"/>
        <end position="112"/>
    </location>
</feature>
<gene>
    <name evidence="9" type="ORF">Acr_01g0005080</name>
</gene>
<evidence type="ECO:0000256" key="1">
    <source>
        <dbReference type="ARBA" id="ARBA00004429"/>
    </source>
</evidence>
<comment type="caution">
    <text evidence="9">The sequence shown here is derived from an EMBL/GenBank/DDBJ whole genome shotgun (WGS) entry which is preliminary data.</text>
</comment>
<keyword evidence="2" id="KW-0813">Transport</keyword>
<keyword evidence="5 8" id="KW-0812">Transmembrane</keyword>
<evidence type="ECO:0000256" key="3">
    <source>
        <dbReference type="ARBA" id="ARBA00022475"/>
    </source>
</evidence>